<dbReference type="RefSeq" id="WP_127826427.1">
    <property type="nucleotide sequence ID" value="NZ_RZYA01000001.1"/>
</dbReference>
<dbReference type="SMART" id="SM00825">
    <property type="entry name" value="PKS_KS"/>
    <property type="match status" value="1"/>
</dbReference>
<dbReference type="NCBIfam" id="NF005589">
    <property type="entry name" value="PRK07314.1"/>
    <property type="match status" value="1"/>
</dbReference>
<keyword evidence="3" id="KW-0012">Acyltransferase</keyword>
<evidence type="ECO:0000256" key="3">
    <source>
        <dbReference type="ARBA" id="ARBA00023315"/>
    </source>
</evidence>
<proteinExistence type="inferred from homology"/>
<dbReference type="PANTHER" id="PTHR11712">
    <property type="entry name" value="POLYKETIDE SYNTHASE-RELATED"/>
    <property type="match status" value="1"/>
</dbReference>
<comment type="caution">
    <text evidence="6">The sequence shown here is derived from an EMBL/GenBank/DDBJ whole genome shotgun (WGS) entry which is preliminary data.</text>
</comment>
<dbReference type="OrthoDB" id="9808669at2"/>
<feature type="domain" description="Ketosynthase family 3 (KS3)" evidence="5">
    <location>
        <begin position="6"/>
        <end position="411"/>
    </location>
</feature>
<sequence length="414" mass="41437">MTTTSSRTVAITGLGLITPAGVGREATWEGVLRGRSAAAEDPELKELPVDFSCRVPYMTPEQARIGGGKSWRMGQFTRLAVLAAREAVADAGFARGGDWDGARVAVVIGSGLAGAAHLEEQSARFLKGGPELVAPTLIPMLISNMAAGEVALDLGARGPSLATESACASGASALAVARDLLLSGACDIAVAGGTEAAVTPVITTGFHRMGALSSRTDEPAAASRPFAADRDGFVIAEGAAVCVLERPADAAARGRRAYALLAGAGQSTDAHHPTAPAPGGAVAESALRTALADAGLAPGDIDHVNAHGTSTPLNDHAEADLIARVLPHGPSVTAPKGALGHSLGAAGAIEAALTALTIHHGTVPPVANLTPGNLDFPLDCVTGAPRPQDVRAAVTHSFGFGGHNVVLALTSPAA</sequence>
<evidence type="ECO:0000259" key="5">
    <source>
        <dbReference type="PROSITE" id="PS52004"/>
    </source>
</evidence>
<dbReference type="InterPro" id="IPR020841">
    <property type="entry name" value="PKS_Beta-ketoAc_synthase_dom"/>
</dbReference>
<dbReference type="InterPro" id="IPR016039">
    <property type="entry name" value="Thiolase-like"/>
</dbReference>
<dbReference type="InterPro" id="IPR014031">
    <property type="entry name" value="Ketoacyl_synth_C"/>
</dbReference>
<dbReference type="Pfam" id="PF00109">
    <property type="entry name" value="ketoacyl-synt"/>
    <property type="match status" value="1"/>
</dbReference>
<dbReference type="InterPro" id="IPR014030">
    <property type="entry name" value="Ketoacyl_synth_N"/>
</dbReference>
<dbReference type="GO" id="GO:0004315">
    <property type="term" value="F:3-oxoacyl-[acyl-carrier-protein] synthase activity"/>
    <property type="evidence" value="ECO:0007669"/>
    <property type="project" value="InterPro"/>
</dbReference>
<dbReference type="SUPFAM" id="SSF53901">
    <property type="entry name" value="Thiolase-like"/>
    <property type="match status" value="1"/>
</dbReference>
<organism evidence="6 7">
    <name type="scientific">Streptomyces antnestii</name>
    <dbReference type="NCBI Taxonomy" id="2494256"/>
    <lineage>
        <taxon>Bacteria</taxon>
        <taxon>Bacillati</taxon>
        <taxon>Actinomycetota</taxon>
        <taxon>Actinomycetes</taxon>
        <taxon>Kitasatosporales</taxon>
        <taxon>Streptomycetaceae</taxon>
        <taxon>Streptomyces</taxon>
    </lineage>
</organism>
<dbReference type="Proteomes" id="UP000283128">
    <property type="component" value="Unassembled WGS sequence"/>
</dbReference>
<dbReference type="FunFam" id="3.40.47.10:FF:000018">
    <property type="entry name" value="3-oxoacyl-[acyl-carrier-protein] synthase 2"/>
    <property type="match status" value="1"/>
</dbReference>
<dbReference type="PROSITE" id="PS00606">
    <property type="entry name" value="KS3_1"/>
    <property type="match status" value="1"/>
</dbReference>
<name>A0A3S2WN83_9ACTN</name>
<evidence type="ECO:0000256" key="1">
    <source>
        <dbReference type="ARBA" id="ARBA00008467"/>
    </source>
</evidence>
<dbReference type="InterPro" id="IPR018201">
    <property type="entry name" value="Ketoacyl_synth_AS"/>
</dbReference>
<dbReference type="AlphaFoldDB" id="A0A3S2WN83"/>
<evidence type="ECO:0000313" key="6">
    <source>
        <dbReference type="EMBL" id="RVU28841.1"/>
    </source>
</evidence>
<evidence type="ECO:0000256" key="2">
    <source>
        <dbReference type="ARBA" id="ARBA00022679"/>
    </source>
</evidence>
<dbReference type="InterPro" id="IPR000794">
    <property type="entry name" value="Beta-ketoacyl_synthase"/>
</dbReference>
<comment type="similarity">
    <text evidence="1 4">Belongs to the thiolase-like superfamily. Beta-ketoacyl-ACP synthases family.</text>
</comment>
<dbReference type="EMBL" id="RZYA01000001">
    <property type="protein sequence ID" value="RVU28841.1"/>
    <property type="molecule type" value="Genomic_DNA"/>
</dbReference>
<accession>A0A3S2WN83</accession>
<keyword evidence="7" id="KW-1185">Reference proteome</keyword>
<dbReference type="PROSITE" id="PS52004">
    <property type="entry name" value="KS3_2"/>
    <property type="match status" value="1"/>
</dbReference>
<protein>
    <submittedName>
        <fullName evidence="6">Beta-ketoacyl-[acyl-carrier-protein] synthase family protein</fullName>
    </submittedName>
</protein>
<evidence type="ECO:0000313" key="7">
    <source>
        <dbReference type="Proteomes" id="UP000283128"/>
    </source>
</evidence>
<keyword evidence="2 4" id="KW-0808">Transferase</keyword>
<dbReference type="PANTHER" id="PTHR11712:SF347">
    <property type="entry name" value="BETA KETOACYL-ACYL CARRIER PROTEIN SYNTHASE"/>
    <property type="match status" value="1"/>
</dbReference>
<dbReference type="GO" id="GO:0006633">
    <property type="term" value="P:fatty acid biosynthetic process"/>
    <property type="evidence" value="ECO:0007669"/>
    <property type="project" value="InterPro"/>
</dbReference>
<gene>
    <name evidence="6" type="ORF">EOT10_02965</name>
</gene>
<dbReference type="CDD" id="cd00834">
    <property type="entry name" value="KAS_I_II"/>
    <property type="match status" value="1"/>
</dbReference>
<dbReference type="Pfam" id="PF02801">
    <property type="entry name" value="Ketoacyl-synt_C"/>
    <property type="match status" value="1"/>
</dbReference>
<evidence type="ECO:0000256" key="4">
    <source>
        <dbReference type="RuleBase" id="RU003694"/>
    </source>
</evidence>
<dbReference type="Gene3D" id="3.40.47.10">
    <property type="match status" value="2"/>
</dbReference>
<reference evidence="6 7" key="1">
    <citation type="submission" date="2019-01" db="EMBL/GenBank/DDBJ databases">
        <title>Genome sequences of Streptomyces and Rhizobium isolates collected from root and soil.</title>
        <authorList>
            <person name="Chhettri S."/>
            <person name="Sevigny J.L."/>
            <person name="Sen A."/>
            <person name="Ennis N."/>
            <person name="Tisa L."/>
        </authorList>
    </citation>
    <scope>NUCLEOTIDE SEQUENCE [LARGE SCALE GENOMIC DNA]</scope>
    <source>
        <strain evidence="6 7">San01</strain>
    </source>
</reference>